<name>A0A140NGQ5_PROSM</name>
<gene>
    <name evidence="1" type="ORF">pMR0211_0082</name>
</gene>
<sequence length="31" mass="3388">MAYDETPIAFVKEGEVLVCCAKAKTDVTLEI</sequence>
<geneLocation type="plasmid" evidence="1 2">
    <name>pMR0211</name>
</geneLocation>
<protein>
    <submittedName>
        <fullName evidence="1">Ferredoxin family member protein</fullName>
    </submittedName>
</protein>
<keyword evidence="1" id="KW-0614">Plasmid</keyword>
<reference evidence="1 2" key="1">
    <citation type="journal article" date="2012" name="Antimicrob. Agents Chemother.">
        <title>Complete sequence of a novel 178-kilobase plasmid carrying bla(NDM-1) in a Providencia stuartii strain isolated in Afghanistan.</title>
        <authorList>
            <person name="Mc Gann P."/>
            <person name="Hang J."/>
            <person name="Clifford R.J."/>
            <person name="Yang Y."/>
            <person name="Kwak Y.I."/>
            <person name="Kuschner R.A."/>
            <person name="Lesho E.P."/>
            <person name="Waterman P.E."/>
        </authorList>
    </citation>
    <scope>NUCLEOTIDE SEQUENCE [LARGE SCALE GENOMIC DNA]</scope>
    <source>
        <strain evidence="1 2">MRSN 2154</strain>
    </source>
</reference>
<dbReference type="EMBL" id="JN687470">
    <property type="protein sequence ID" value="AEZ49694.1"/>
    <property type="molecule type" value="Genomic_DNA"/>
</dbReference>
<evidence type="ECO:0000313" key="2">
    <source>
        <dbReference type="Proteomes" id="UP000005012"/>
    </source>
</evidence>
<proteinExistence type="predicted"/>
<organism evidence="1 2">
    <name type="scientific">Providencia stuartii (strain MRSN 2154)</name>
    <dbReference type="NCBI Taxonomy" id="1157951"/>
    <lineage>
        <taxon>Bacteria</taxon>
        <taxon>Pseudomonadati</taxon>
        <taxon>Pseudomonadota</taxon>
        <taxon>Gammaproteobacteria</taxon>
        <taxon>Enterobacterales</taxon>
        <taxon>Morganellaceae</taxon>
        <taxon>Providencia</taxon>
    </lineage>
</organism>
<dbReference type="AlphaFoldDB" id="A0A140NGQ5"/>
<dbReference type="Proteomes" id="UP000005012">
    <property type="component" value="Plasmid pMR0211"/>
</dbReference>
<evidence type="ECO:0000313" key="1">
    <source>
        <dbReference type="EMBL" id="AEZ49694.1"/>
    </source>
</evidence>
<accession>A0A140NGQ5</accession>